<reference evidence="2 3" key="1">
    <citation type="journal article" date="2016" name="Environ. Microbiol.">
        <title>Genomic resolution of a cold subsurface aquifer community provides metabolic insights for novel microbes adapted to high CO concentrations.</title>
        <authorList>
            <person name="Probst A.J."/>
            <person name="Castelle C.J."/>
            <person name="Singh A."/>
            <person name="Brown C.T."/>
            <person name="Anantharaman K."/>
            <person name="Sharon I."/>
            <person name="Hug L.A."/>
            <person name="Burstein D."/>
            <person name="Emerson J.B."/>
            <person name="Thomas B.C."/>
            <person name="Banfield J.F."/>
        </authorList>
    </citation>
    <scope>NUCLEOTIDE SEQUENCE [LARGE SCALE GENOMIC DNA]</scope>
    <source>
        <strain evidence="2">CG1_02_39_135</strain>
    </source>
</reference>
<gene>
    <name evidence="2" type="ORF">AUJ30_02060</name>
</gene>
<feature type="transmembrane region" description="Helical" evidence="1">
    <location>
        <begin position="194"/>
        <end position="213"/>
    </location>
</feature>
<accession>A0A1J4XU13</accession>
<comment type="caution">
    <text evidence="2">The sequence shown here is derived from an EMBL/GenBank/DDBJ whole genome shotgun (WGS) entry which is preliminary data.</text>
</comment>
<feature type="transmembrane region" description="Helical" evidence="1">
    <location>
        <begin position="112"/>
        <end position="132"/>
    </location>
</feature>
<organism evidence="2 3">
    <name type="scientific">Candidatus Wolfebacteria bacterium CG1_02_39_135</name>
    <dbReference type="NCBI Taxonomy" id="1805425"/>
    <lineage>
        <taxon>Bacteria</taxon>
        <taxon>Candidatus Wolfeibacteriota</taxon>
    </lineage>
</organism>
<dbReference type="EMBL" id="MNWX01000038">
    <property type="protein sequence ID" value="OIO64811.1"/>
    <property type="molecule type" value="Genomic_DNA"/>
</dbReference>
<name>A0A1J4XU13_9BACT</name>
<evidence type="ECO:0000313" key="3">
    <source>
        <dbReference type="Proteomes" id="UP000182693"/>
    </source>
</evidence>
<keyword evidence="1" id="KW-1133">Transmembrane helix</keyword>
<feature type="transmembrane region" description="Helical" evidence="1">
    <location>
        <begin position="171"/>
        <end position="188"/>
    </location>
</feature>
<dbReference type="AlphaFoldDB" id="A0A1J4XU13"/>
<evidence type="ECO:0000256" key="1">
    <source>
        <dbReference type="SAM" id="Phobius"/>
    </source>
</evidence>
<feature type="transmembrane region" description="Helical" evidence="1">
    <location>
        <begin position="61"/>
        <end position="79"/>
    </location>
</feature>
<dbReference type="Proteomes" id="UP000182693">
    <property type="component" value="Unassembled WGS sequence"/>
</dbReference>
<feature type="transmembrane region" description="Helical" evidence="1">
    <location>
        <begin position="85"/>
        <end position="105"/>
    </location>
</feature>
<feature type="transmembrane region" description="Helical" evidence="1">
    <location>
        <begin position="225"/>
        <end position="243"/>
    </location>
</feature>
<proteinExistence type="predicted"/>
<keyword evidence="1" id="KW-0812">Transmembrane</keyword>
<keyword evidence="1" id="KW-0472">Membrane</keyword>
<evidence type="ECO:0000313" key="2">
    <source>
        <dbReference type="EMBL" id="OIO64811.1"/>
    </source>
</evidence>
<protein>
    <submittedName>
        <fullName evidence="2">Uncharacterized protein</fullName>
    </submittedName>
</protein>
<feature type="transmembrane region" description="Helical" evidence="1">
    <location>
        <begin position="138"/>
        <end position="159"/>
    </location>
</feature>
<dbReference type="STRING" id="1805425.AUJ30_02060"/>
<feature type="transmembrane region" description="Helical" evidence="1">
    <location>
        <begin position="20"/>
        <end position="52"/>
    </location>
</feature>
<sequence length="247" mass="27965">MLRKLKSVLKSPKALLSPLALKAAIFSALLLLAVSNWLFAVVFVLVSFYLYFRPSLNGSQFILSFLVLLATSLLIVLLVNGQWSLVISLFFGFLFFLLLGVKNLIFVNRQPFYYLFNGLLFLVIFISFFWAGNSHLFFIKYLSVFFAIAFLSREFLTFSIDGFSNSAKKNLIVYGTAFLILQLLWAITLLPISFLNAAGLALLIVMILQDFIIHHFSGTMSRQIVLRNVTVFLILSLVIFGASKWTL</sequence>